<proteinExistence type="predicted"/>
<dbReference type="AlphaFoldDB" id="A0A8B5VYJ2"/>
<evidence type="ECO:0000313" key="2">
    <source>
        <dbReference type="Proteomes" id="UP000316316"/>
    </source>
</evidence>
<dbReference type="Proteomes" id="UP000316316">
    <property type="component" value="Unassembled WGS sequence"/>
</dbReference>
<gene>
    <name evidence="1" type="ORF">AUF17_19775</name>
</gene>
<sequence>MRELVKKLFTLFVLIFMVGGTLLVVAQLLGMILRNGQLMIDATNYIGMPTFICSAIAGFLGFIYSYFPKETEGEKAEAK</sequence>
<organism evidence="1 2">
    <name type="scientific">Enterococcus avium</name>
    <name type="common">Streptococcus avium</name>
    <dbReference type="NCBI Taxonomy" id="33945"/>
    <lineage>
        <taxon>Bacteria</taxon>
        <taxon>Bacillati</taxon>
        <taxon>Bacillota</taxon>
        <taxon>Bacilli</taxon>
        <taxon>Lactobacillales</taxon>
        <taxon>Enterococcaceae</taxon>
        <taxon>Enterococcus</taxon>
    </lineage>
</organism>
<dbReference type="EMBL" id="PDXQ01000002">
    <property type="protein sequence ID" value="TRZ28939.1"/>
    <property type="molecule type" value="Genomic_DNA"/>
</dbReference>
<dbReference type="GeneID" id="69570646"/>
<comment type="caution">
    <text evidence="1">The sequence shown here is derived from an EMBL/GenBank/DDBJ whole genome shotgun (WGS) entry which is preliminary data.</text>
</comment>
<protein>
    <submittedName>
        <fullName evidence="1">Uncharacterized protein</fullName>
    </submittedName>
</protein>
<accession>A0A8B5VYJ2</accession>
<dbReference type="RefSeq" id="WP_070503868.1">
    <property type="nucleotide sequence ID" value="NZ_CAAKOC010000051.1"/>
</dbReference>
<reference evidence="1 2" key="1">
    <citation type="submission" date="2017-10" db="EMBL/GenBank/DDBJ databases">
        <title>FDA dAtabase for Regulatory Grade micrObial Sequences (FDA-ARGOS): Supporting development and validation of Infectious Disease Dx tests.</title>
        <authorList>
            <person name="Campos J."/>
            <person name="Goldberg B."/>
            <person name="Tallon L.J."/>
            <person name="Sadzewicz L."/>
            <person name="Sengamalay N."/>
            <person name="Ott S."/>
            <person name="Godinez A."/>
            <person name="Nagaraj S."/>
            <person name="Vyas G."/>
            <person name="Aluvathingal J."/>
            <person name="Nadendla S."/>
            <person name="Geyer C."/>
            <person name="Nandy P."/>
            <person name="Hobson J."/>
            <person name="Sichtig H."/>
        </authorList>
    </citation>
    <scope>NUCLEOTIDE SEQUENCE [LARGE SCALE GENOMIC DNA]</scope>
    <source>
        <strain evidence="1 2">FDAARGOS_185</strain>
    </source>
</reference>
<name>A0A8B5VYJ2_ENTAV</name>
<evidence type="ECO:0000313" key="1">
    <source>
        <dbReference type="EMBL" id="TRZ28939.1"/>
    </source>
</evidence>